<keyword evidence="1" id="KW-0472">Membrane</keyword>
<evidence type="ECO:0000313" key="3">
    <source>
        <dbReference type="Proteomes" id="UP000054304"/>
    </source>
</evidence>
<organism evidence="2 3">
    <name type="scientific">Lachancea lanzarotensis</name>
    <dbReference type="NCBI Taxonomy" id="1245769"/>
    <lineage>
        <taxon>Eukaryota</taxon>
        <taxon>Fungi</taxon>
        <taxon>Dikarya</taxon>
        <taxon>Ascomycota</taxon>
        <taxon>Saccharomycotina</taxon>
        <taxon>Saccharomycetes</taxon>
        <taxon>Saccharomycetales</taxon>
        <taxon>Saccharomycetaceae</taxon>
        <taxon>Lachancea</taxon>
    </lineage>
</organism>
<proteinExistence type="predicted"/>
<dbReference type="GeneID" id="34686877"/>
<evidence type="ECO:0000256" key="1">
    <source>
        <dbReference type="SAM" id="Phobius"/>
    </source>
</evidence>
<sequence>MRLTIPYPLQDEDEPFLSDSREVIGQRHCEKKLVPRRKIAPNMRQGKKTSGKRNWIISSISKEQQPVLSRELNPQPQIRASSPVIPDNLTLIDTGDKIVTNRTRKVDSIQTGQTSSRFVPFVPNWRYERRVETTHRTLSVHTIENNSESSPVLAHDTSSRVFFVFILVTVILIFSSLTGQLIEAVKQNTGLK</sequence>
<gene>
    <name evidence="2" type="ORF">LALA0_S08e01002g</name>
</gene>
<dbReference type="HOGENOM" id="CLU_1415417_0_0_1"/>
<dbReference type="RefSeq" id="XP_022629593.1">
    <property type="nucleotide sequence ID" value="XM_022770967.1"/>
</dbReference>
<dbReference type="EMBL" id="LN736367">
    <property type="protein sequence ID" value="CEP63376.1"/>
    <property type="molecule type" value="Genomic_DNA"/>
</dbReference>
<keyword evidence="1" id="KW-1133">Transmembrane helix</keyword>
<dbReference type="Proteomes" id="UP000054304">
    <property type="component" value="Unassembled WGS sequence"/>
</dbReference>
<accession>A0A0C7NCI8</accession>
<feature type="transmembrane region" description="Helical" evidence="1">
    <location>
        <begin position="161"/>
        <end position="182"/>
    </location>
</feature>
<dbReference type="AlphaFoldDB" id="A0A0C7NCI8"/>
<keyword evidence="1" id="KW-0812">Transmembrane</keyword>
<reference evidence="2 3" key="1">
    <citation type="submission" date="2014-12" db="EMBL/GenBank/DDBJ databases">
        <authorList>
            <person name="Neuveglise Cecile"/>
        </authorList>
    </citation>
    <scope>NUCLEOTIDE SEQUENCE [LARGE SCALE GENOMIC DNA]</scope>
    <source>
        <strain evidence="2 3">CBS 12615</strain>
    </source>
</reference>
<keyword evidence="3" id="KW-1185">Reference proteome</keyword>
<protein>
    <submittedName>
        <fullName evidence="2">LALA0S08e01002g1_1</fullName>
    </submittedName>
</protein>
<evidence type="ECO:0000313" key="2">
    <source>
        <dbReference type="EMBL" id="CEP63376.1"/>
    </source>
</evidence>
<dbReference type="OrthoDB" id="4036553at2759"/>
<name>A0A0C7NCI8_9SACH</name>